<organism evidence="9 10">
    <name type="scientific">Mycolicibacterium hippocampi</name>
    <dbReference type="NCBI Taxonomy" id="659824"/>
    <lineage>
        <taxon>Bacteria</taxon>
        <taxon>Bacillati</taxon>
        <taxon>Actinomycetota</taxon>
        <taxon>Actinomycetes</taxon>
        <taxon>Mycobacteriales</taxon>
        <taxon>Mycobacteriaceae</taxon>
        <taxon>Mycolicibacterium</taxon>
    </lineage>
</organism>
<comment type="similarity">
    <text evidence="1 6">Belongs to the class-A beta-lactamase family.</text>
</comment>
<keyword evidence="5 6" id="KW-0046">Antibiotic resistance</keyword>
<accession>A0A850PJL1</accession>
<dbReference type="InterPro" id="IPR023650">
    <property type="entry name" value="Beta-lactam_class-A_AS"/>
</dbReference>
<evidence type="ECO:0000256" key="2">
    <source>
        <dbReference type="ARBA" id="ARBA00012865"/>
    </source>
</evidence>
<proteinExistence type="inferred from homology"/>
<dbReference type="PANTHER" id="PTHR35333:SF3">
    <property type="entry name" value="BETA-LACTAMASE-TYPE TRANSPEPTIDASE FOLD CONTAINING PROTEIN"/>
    <property type="match status" value="1"/>
</dbReference>
<evidence type="ECO:0000256" key="5">
    <source>
        <dbReference type="ARBA" id="ARBA00023251"/>
    </source>
</evidence>
<dbReference type="PROSITE" id="PS51318">
    <property type="entry name" value="TAT"/>
    <property type="match status" value="1"/>
</dbReference>
<dbReference type="InterPro" id="IPR012338">
    <property type="entry name" value="Beta-lactam/transpept-like"/>
</dbReference>
<evidence type="ECO:0000256" key="6">
    <source>
        <dbReference type="RuleBase" id="RU361140"/>
    </source>
</evidence>
<feature type="signal peptide" evidence="7">
    <location>
        <begin position="1"/>
        <end position="28"/>
    </location>
</feature>
<dbReference type="PROSITE" id="PS51257">
    <property type="entry name" value="PROKAR_LIPOPROTEIN"/>
    <property type="match status" value="1"/>
</dbReference>
<comment type="catalytic activity">
    <reaction evidence="6">
        <text>a beta-lactam + H2O = a substituted beta-amino acid</text>
        <dbReference type="Rhea" id="RHEA:20401"/>
        <dbReference type="ChEBI" id="CHEBI:15377"/>
        <dbReference type="ChEBI" id="CHEBI:35627"/>
        <dbReference type="ChEBI" id="CHEBI:140347"/>
        <dbReference type="EC" id="3.5.2.6"/>
    </reaction>
</comment>
<feature type="chain" id="PRO_5032571925" description="Beta-lactamase" evidence="7">
    <location>
        <begin position="29"/>
        <end position="297"/>
    </location>
</feature>
<dbReference type="GO" id="GO:0008800">
    <property type="term" value="F:beta-lactamase activity"/>
    <property type="evidence" value="ECO:0007669"/>
    <property type="project" value="UniProtKB-UniRule"/>
</dbReference>
<dbReference type="AlphaFoldDB" id="A0A850PJL1"/>
<evidence type="ECO:0000313" key="9">
    <source>
        <dbReference type="EMBL" id="NVN50601.1"/>
    </source>
</evidence>
<dbReference type="Proteomes" id="UP000570517">
    <property type="component" value="Unassembled WGS sequence"/>
</dbReference>
<dbReference type="SUPFAM" id="SSF56601">
    <property type="entry name" value="beta-lactamase/transpeptidase-like"/>
    <property type="match status" value="1"/>
</dbReference>
<comment type="caution">
    <text evidence="9">The sequence shown here is derived from an EMBL/GenBank/DDBJ whole genome shotgun (WGS) entry which is preliminary data.</text>
</comment>
<dbReference type="InterPro" id="IPR000871">
    <property type="entry name" value="Beta-lactam_class-A"/>
</dbReference>
<dbReference type="Pfam" id="PF13354">
    <property type="entry name" value="Beta-lactamase2"/>
    <property type="match status" value="1"/>
</dbReference>
<keyword evidence="4 6" id="KW-0378">Hydrolase</keyword>
<gene>
    <name evidence="9" type="ORF">HLY00_5540</name>
</gene>
<feature type="domain" description="Beta-lactamase class A catalytic" evidence="8">
    <location>
        <begin position="50"/>
        <end position="267"/>
    </location>
</feature>
<name>A0A850PJL1_9MYCO</name>
<sequence length="297" mass="31243">MTIEFNRRRALTGLLALGALTACGRAAADPLLLDIGAVSTLEHRHGARIGLFAVDLSSGAEVANRPAERFAMCSTFKAYAAARVLQMVDQGKLTLDAVVPVVAADIVANSPVTSFRVGGEMTLRELCEAALTRSDNAAGNLLLRAIGGPSEITAFARTIGDRDSRLDRWETDLNSAHPGDLRDTTTPQALCGGYRELLAGSALRASGREMLEKWMRATETSNKRFRAALPAGWTSADKTGAGAYGSTNDAGLLIGPDGQRVVAAVLTRSLQDREDAGPLDGAIADSVRLTLAMLGHG</sequence>
<evidence type="ECO:0000256" key="7">
    <source>
        <dbReference type="SAM" id="SignalP"/>
    </source>
</evidence>
<dbReference type="NCBIfam" id="NF033103">
    <property type="entry name" value="bla_class_A"/>
    <property type="match status" value="1"/>
</dbReference>
<protein>
    <recommendedName>
        <fullName evidence="3 6">Beta-lactamase</fullName>
        <ecNumber evidence="2 6">3.5.2.6</ecNumber>
    </recommendedName>
</protein>
<dbReference type="EMBL" id="JABFYL010000024">
    <property type="protein sequence ID" value="NVN50601.1"/>
    <property type="molecule type" value="Genomic_DNA"/>
</dbReference>
<evidence type="ECO:0000256" key="3">
    <source>
        <dbReference type="ARBA" id="ARBA00018879"/>
    </source>
</evidence>
<dbReference type="Gene3D" id="3.40.710.10">
    <property type="entry name" value="DD-peptidase/beta-lactamase superfamily"/>
    <property type="match status" value="1"/>
</dbReference>
<evidence type="ECO:0000259" key="8">
    <source>
        <dbReference type="Pfam" id="PF13354"/>
    </source>
</evidence>
<dbReference type="InterPro" id="IPR045155">
    <property type="entry name" value="Beta-lactam_cat"/>
</dbReference>
<dbReference type="GO" id="GO:0046677">
    <property type="term" value="P:response to antibiotic"/>
    <property type="evidence" value="ECO:0007669"/>
    <property type="project" value="UniProtKB-UniRule"/>
</dbReference>
<evidence type="ECO:0000256" key="4">
    <source>
        <dbReference type="ARBA" id="ARBA00022801"/>
    </source>
</evidence>
<dbReference type="PRINTS" id="PR00118">
    <property type="entry name" value="BLACTAMASEA"/>
</dbReference>
<evidence type="ECO:0000313" key="10">
    <source>
        <dbReference type="Proteomes" id="UP000570517"/>
    </source>
</evidence>
<keyword evidence="10" id="KW-1185">Reference proteome</keyword>
<dbReference type="EC" id="3.5.2.6" evidence="2 6"/>
<dbReference type="GO" id="GO:0030655">
    <property type="term" value="P:beta-lactam antibiotic catabolic process"/>
    <property type="evidence" value="ECO:0007669"/>
    <property type="project" value="InterPro"/>
</dbReference>
<reference evidence="9 10" key="1">
    <citation type="submission" date="2020-05" db="EMBL/GenBank/DDBJ databases">
        <title>Draft genome sequence of Mycobacterium hippocampi DL, isolated from European seabass, Dicentrarchus labrax, reared in fish farms.</title>
        <authorList>
            <person name="Stathopoulou P."/>
            <person name="Asimakis E."/>
            <person name="Tzokas K."/>
            <person name="Batargias C."/>
            <person name="Tsiamis G."/>
        </authorList>
    </citation>
    <scope>NUCLEOTIDE SEQUENCE [LARGE SCALE GENOMIC DNA]</scope>
    <source>
        <strain evidence="9 10">DL</strain>
    </source>
</reference>
<evidence type="ECO:0000256" key="1">
    <source>
        <dbReference type="ARBA" id="ARBA00009009"/>
    </source>
</evidence>
<dbReference type="PANTHER" id="PTHR35333">
    <property type="entry name" value="BETA-LACTAMASE"/>
    <property type="match status" value="1"/>
</dbReference>
<dbReference type="PROSITE" id="PS00146">
    <property type="entry name" value="BETA_LACTAMASE_A"/>
    <property type="match status" value="1"/>
</dbReference>
<keyword evidence="7" id="KW-0732">Signal</keyword>
<dbReference type="InterPro" id="IPR006311">
    <property type="entry name" value="TAT_signal"/>
</dbReference>